<dbReference type="Proteomes" id="UP000464178">
    <property type="component" value="Chromosome"/>
</dbReference>
<evidence type="ECO:0000313" key="2">
    <source>
        <dbReference type="EMBL" id="VTS02676.1"/>
    </source>
</evidence>
<proteinExistence type="predicted"/>
<feature type="signal peptide" evidence="1">
    <location>
        <begin position="1"/>
        <end position="21"/>
    </location>
</feature>
<keyword evidence="3" id="KW-1185">Reference proteome</keyword>
<keyword evidence="1" id="KW-0732">Signal</keyword>
<evidence type="ECO:0000313" key="3">
    <source>
        <dbReference type="Proteomes" id="UP000464178"/>
    </source>
</evidence>
<dbReference type="RefSeq" id="WP_162672808.1">
    <property type="nucleotide sequence ID" value="NZ_LR593886.1"/>
</dbReference>
<evidence type="ECO:0000256" key="1">
    <source>
        <dbReference type="SAM" id="SignalP"/>
    </source>
</evidence>
<dbReference type="AlphaFoldDB" id="A0A6P2DI98"/>
<reference evidence="2 3" key="1">
    <citation type="submission" date="2019-05" db="EMBL/GenBank/DDBJ databases">
        <authorList>
            <consortium name="Science for Life Laboratories"/>
        </authorList>
    </citation>
    <scope>NUCLEOTIDE SEQUENCE [LARGE SCALE GENOMIC DNA]</scope>
    <source>
        <strain evidence="2">Soil9</strain>
    </source>
</reference>
<protein>
    <recommendedName>
        <fullName evidence="4">Secreted protein</fullName>
    </recommendedName>
</protein>
<dbReference type="EMBL" id="LR593886">
    <property type="protein sequence ID" value="VTS02676.1"/>
    <property type="molecule type" value="Genomic_DNA"/>
</dbReference>
<accession>A0A6P2DI98</accession>
<feature type="chain" id="PRO_5027056717" description="Secreted protein" evidence="1">
    <location>
        <begin position="22"/>
        <end position="104"/>
    </location>
</feature>
<dbReference type="KEGG" id="gms:SOIL9_74370"/>
<evidence type="ECO:0008006" key="4">
    <source>
        <dbReference type="Google" id="ProtNLM"/>
    </source>
</evidence>
<sequence>MLRRMLLGSIGALVVCGTTVAAPPGLQPNPHSEGRELDPVTREYYLPSQPAGANEDAPERGPITLDDRGSLWALLLNVHEAIINEFTMPLGTVTMPTTDHNAHN</sequence>
<gene>
    <name evidence="2" type="ORF">SOIL9_74370</name>
</gene>
<organism evidence="2 3">
    <name type="scientific">Gemmata massiliana</name>
    <dbReference type="NCBI Taxonomy" id="1210884"/>
    <lineage>
        <taxon>Bacteria</taxon>
        <taxon>Pseudomonadati</taxon>
        <taxon>Planctomycetota</taxon>
        <taxon>Planctomycetia</taxon>
        <taxon>Gemmatales</taxon>
        <taxon>Gemmataceae</taxon>
        <taxon>Gemmata</taxon>
    </lineage>
</organism>
<name>A0A6P2DI98_9BACT</name>